<dbReference type="SUPFAM" id="SSF47413">
    <property type="entry name" value="lambda repressor-like DNA-binding domains"/>
    <property type="match status" value="1"/>
</dbReference>
<dbReference type="AlphaFoldDB" id="A0A221W4Q0"/>
<dbReference type="EMBL" id="CP022521">
    <property type="protein sequence ID" value="ASO20559.1"/>
    <property type="molecule type" value="Genomic_DNA"/>
</dbReference>
<name>A0A221W4Q0_9PSEU</name>
<dbReference type="GO" id="GO:0003677">
    <property type="term" value="F:DNA binding"/>
    <property type="evidence" value="ECO:0007669"/>
    <property type="project" value="InterPro"/>
</dbReference>
<organism evidence="1 2">
    <name type="scientific">Actinoalloteichus hoggarensis</name>
    <dbReference type="NCBI Taxonomy" id="1470176"/>
    <lineage>
        <taxon>Bacteria</taxon>
        <taxon>Bacillati</taxon>
        <taxon>Actinomycetota</taxon>
        <taxon>Actinomycetes</taxon>
        <taxon>Pseudonocardiales</taxon>
        <taxon>Pseudonocardiaceae</taxon>
        <taxon>Actinoalloteichus</taxon>
    </lineage>
</organism>
<sequence length="128" mass="14745">MSEDWAAVAKAIDERVHELGWRQRELAERSHVSQAIVRELQHHTVERRRSPRTLESLSVTLGWHPQHLDAVVHGRTPSEVDEPVTDPGDTVWSRLEGIETRLAEIAERLDELHTDLSTVIRHVRDSKE</sequence>
<dbReference type="InterPro" id="IPR010982">
    <property type="entry name" value="Lambda_DNA-bd_dom_sf"/>
</dbReference>
<dbReference type="Gene3D" id="1.10.260.40">
    <property type="entry name" value="lambda repressor-like DNA-binding domains"/>
    <property type="match status" value="1"/>
</dbReference>
<evidence type="ECO:0000313" key="1">
    <source>
        <dbReference type="EMBL" id="ASO20559.1"/>
    </source>
</evidence>
<dbReference type="RefSeq" id="WP_093941865.1">
    <property type="nucleotide sequence ID" value="NZ_CP022521.1"/>
</dbReference>
<dbReference type="OrthoDB" id="5186342at2"/>
<evidence type="ECO:0000313" key="2">
    <source>
        <dbReference type="Proteomes" id="UP000204221"/>
    </source>
</evidence>
<gene>
    <name evidence="1" type="ORF">AHOG_14590</name>
</gene>
<reference evidence="1 2" key="1">
    <citation type="submission" date="2017-07" db="EMBL/GenBank/DDBJ databases">
        <title>Complete genome sequence of Actinoalloteichus hoggarensis DSM 45943, type strain of Actinoalloteichus hoggarensis.</title>
        <authorList>
            <person name="Ruckert C."/>
            <person name="Nouioui I."/>
            <person name="Willmese J."/>
            <person name="van Wezel G."/>
            <person name="Klenk H.-P."/>
            <person name="Kalinowski J."/>
            <person name="Zotchev S.B."/>
        </authorList>
    </citation>
    <scope>NUCLEOTIDE SEQUENCE [LARGE SCALE GENOMIC DNA]</scope>
    <source>
        <strain evidence="1 2">DSM 45943</strain>
    </source>
</reference>
<dbReference type="Proteomes" id="UP000204221">
    <property type="component" value="Chromosome"/>
</dbReference>
<dbReference type="KEGG" id="ahg:AHOG_14590"/>
<accession>A0A221W4Q0</accession>
<proteinExistence type="predicted"/>
<keyword evidence="2" id="KW-1185">Reference proteome</keyword>
<protein>
    <submittedName>
        <fullName evidence="1">Uncharacterized protein</fullName>
    </submittedName>
</protein>